<proteinExistence type="predicted"/>
<organism evidence="1">
    <name type="scientific">viral metagenome</name>
    <dbReference type="NCBI Taxonomy" id="1070528"/>
    <lineage>
        <taxon>unclassified sequences</taxon>
        <taxon>metagenomes</taxon>
        <taxon>organismal metagenomes</taxon>
    </lineage>
</organism>
<dbReference type="AlphaFoldDB" id="A0A6C0HZZ8"/>
<name>A0A6C0HZZ8_9ZZZZ</name>
<evidence type="ECO:0000313" key="1">
    <source>
        <dbReference type="EMBL" id="QHT85715.1"/>
    </source>
</evidence>
<protein>
    <submittedName>
        <fullName evidence="1">Uncharacterized protein</fullName>
    </submittedName>
</protein>
<sequence>MKIKYNYIIIFLLLLIILWTFFRSFENIESQQKVWAISFGGGGQNFHDAVNRIHNELTTKINVFNEILKFTDEDLKKDTDFWEKHGNFIENNRRGYGYWLWKPYLIMKTMEKMNENDILFYIDSGCEITNDENANNKLITFIEKCNENEILYTSTGQPEKMWNKMDTIDYIGYNEEKTIQNAATIVIIKKNQKMVEFVNEWYRISCNYHLIDDTPSILPNDPSFREHRHDQSIFSLLTKKYNMSNEENLIETITKETNYVNFAYPILMSRKK</sequence>
<dbReference type="EMBL" id="MN740044">
    <property type="protein sequence ID" value="QHT85715.1"/>
    <property type="molecule type" value="Genomic_DNA"/>
</dbReference>
<accession>A0A6C0HZZ8</accession>
<reference evidence="1" key="1">
    <citation type="journal article" date="2020" name="Nature">
        <title>Giant virus diversity and host interactions through global metagenomics.</title>
        <authorList>
            <person name="Schulz F."/>
            <person name="Roux S."/>
            <person name="Paez-Espino D."/>
            <person name="Jungbluth S."/>
            <person name="Walsh D.A."/>
            <person name="Denef V.J."/>
            <person name="McMahon K.D."/>
            <person name="Konstantinidis K.T."/>
            <person name="Eloe-Fadrosh E.A."/>
            <person name="Kyrpides N.C."/>
            <person name="Woyke T."/>
        </authorList>
    </citation>
    <scope>NUCLEOTIDE SEQUENCE</scope>
    <source>
        <strain evidence="1">GVMAG-M-3300023184-182</strain>
    </source>
</reference>